<evidence type="ECO:0000256" key="3">
    <source>
        <dbReference type="PROSITE-ProRule" id="PRU10007"/>
    </source>
</evidence>
<evidence type="ECO:0000259" key="5">
    <source>
        <dbReference type="Pfam" id="PF00171"/>
    </source>
</evidence>
<evidence type="ECO:0000256" key="4">
    <source>
        <dbReference type="RuleBase" id="RU003345"/>
    </source>
</evidence>
<gene>
    <name evidence="6" type="ORF">FHU40_002956</name>
</gene>
<evidence type="ECO:0000313" key="6">
    <source>
        <dbReference type="EMBL" id="MBB3043138.1"/>
    </source>
</evidence>
<proteinExistence type="inferred from homology"/>
<sequence length="468" mass="49159">MSWFRDDALVGGRWVRADRTIDVENPATGATVGSGARAGAAEVDQAAAAARAAHAEWSALPAVRRADHLDALLAELRGCRDELVEMTVAEVGAPVTVATAWHVDVSFDILASAARHARTYPFVQEHGDLVLHRRSAGVAALVTPWNYPLYQLAAKVGSALVAGCTVVHKPSELTPLSAYAFAEAALRAGLPDGVFNLVPGTGPEVGAPLVAHHEVDVVSFTGSTEVGRQVAAAAVDHLARVTLELGGKSASIVCDDADLVAAVRWSVDACMLNTGQTCSAWTRLLVPAHRLDEAVAVAAARADEMVVGDPTDPATELGPLTSGAQHARVSAIVEGALARGARRANSETTTPATGHFMRPIVLAGLPVDDPASQQEIFGPVLVVHPYRDEEEAVRIANGTAYGLAGAVWSRDRDRARALASRIDAGQVFVNEADYNVEAPFGGWKHSGFGREFGVEGLVEFTELTAVHL</sequence>
<evidence type="ECO:0000256" key="1">
    <source>
        <dbReference type="ARBA" id="ARBA00009986"/>
    </source>
</evidence>
<organism evidence="6 7">
    <name type="scientific">Nocardioides soli</name>
    <dbReference type="NCBI Taxonomy" id="1036020"/>
    <lineage>
        <taxon>Bacteria</taxon>
        <taxon>Bacillati</taxon>
        <taxon>Actinomycetota</taxon>
        <taxon>Actinomycetes</taxon>
        <taxon>Propionibacteriales</taxon>
        <taxon>Nocardioidaceae</taxon>
        <taxon>Nocardioides</taxon>
    </lineage>
</organism>
<dbReference type="RefSeq" id="WP_183593024.1">
    <property type="nucleotide sequence ID" value="NZ_JACHWR010000002.1"/>
</dbReference>
<dbReference type="InterPro" id="IPR016161">
    <property type="entry name" value="Ald_DH/histidinol_DH"/>
</dbReference>
<accession>A0A7W4VX62</accession>
<dbReference type="Pfam" id="PF00171">
    <property type="entry name" value="Aldedh"/>
    <property type="match status" value="1"/>
</dbReference>
<name>A0A7W4VX62_9ACTN</name>
<protein>
    <submittedName>
        <fullName evidence="6">Acyl-CoA reductase-like NAD-dependent aldehyde dehydrogenase</fullName>
    </submittedName>
</protein>
<comment type="caution">
    <text evidence="6">The sequence shown here is derived from an EMBL/GenBank/DDBJ whole genome shotgun (WGS) entry which is preliminary data.</text>
</comment>
<dbReference type="PANTHER" id="PTHR42804">
    <property type="entry name" value="ALDEHYDE DEHYDROGENASE"/>
    <property type="match status" value="1"/>
</dbReference>
<comment type="similarity">
    <text evidence="1 4">Belongs to the aldehyde dehydrogenase family.</text>
</comment>
<dbReference type="EMBL" id="JACHWR010000002">
    <property type="protein sequence ID" value="MBB3043138.1"/>
    <property type="molecule type" value="Genomic_DNA"/>
</dbReference>
<dbReference type="SUPFAM" id="SSF53720">
    <property type="entry name" value="ALDH-like"/>
    <property type="match status" value="1"/>
</dbReference>
<feature type="domain" description="Aldehyde dehydrogenase" evidence="5">
    <location>
        <begin position="14"/>
        <end position="466"/>
    </location>
</feature>
<dbReference type="FunFam" id="3.40.605.10:FF:000007">
    <property type="entry name" value="NAD/NADP-dependent betaine aldehyde dehydrogenase"/>
    <property type="match status" value="1"/>
</dbReference>
<evidence type="ECO:0000256" key="2">
    <source>
        <dbReference type="ARBA" id="ARBA00023002"/>
    </source>
</evidence>
<keyword evidence="7" id="KW-1185">Reference proteome</keyword>
<dbReference type="InterPro" id="IPR015590">
    <property type="entry name" value="Aldehyde_DH_dom"/>
</dbReference>
<dbReference type="InterPro" id="IPR029510">
    <property type="entry name" value="Ald_DH_CS_GLU"/>
</dbReference>
<dbReference type="PANTHER" id="PTHR42804:SF1">
    <property type="entry name" value="ALDEHYDE DEHYDROGENASE-RELATED"/>
    <property type="match status" value="1"/>
</dbReference>
<dbReference type="AlphaFoldDB" id="A0A7W4VX62"/>
<dbReference type="GO" id="GO:0016620">
    <property type="term" value="F:oxidoreductase activity, acting on the aldehyde or oxo group of donors, NAD or NADP as acceptor"/>
    <property type="evidence" value="ECO:0007669"/>
    <property type="project" value="InterPro"/>
</dbReference>
<dbReference type="InterPro" id="IPR016163">
    <property type="entry name" value="Ald_DH_C"/>
</dbReference>
<reference evidence="6 7" key="1">
    <citation type="submission" date="2020-08" db="EMBL/GenBank/DDBJ databases">
        <title>Sequencing the genomes of 1000 actinobacteria strains.</title>
        <authorList>
            <person name="Klenk H.-P."/>
        </authorList>
    </citation>
    <scope>NUCLEOTIDE SEQUENCE [LARGE SCALE GENOMIC DNA]</scope>
    <source>
        <strain evidence="6 7">DSM 105498</strain>
    </source>
</reference>
<dbReference type="PROSITE" id="PS00687">
    <property type="entry name" value="ALDEHYDE_DEHYDR_GLU"/>
    <property type="match status" value="1"/>
</dbReference>
<evidence type="ECO:0000313" key="7">
    <source>
        <dbReference type="Proteomes" id="UP000589626"/>
    </source>
</evidence>
<dbReference type="Gene3D" id="3.40.605.10">
    <property type="entry name" value="Aldehyde Dehydrogenase, Chain A, domain 1"/>
    <property type="match status" value="1"/>
</dbReference>
<dbReference type="Gene3D" id="3.40.309.10">
    <property type="entry name" value="Aldehyde Dehydrogenase, Chain A, domain 2"/>
    <property type="match status" value="1"/>
</dbReference>
<dbReference type="Proteomes" id="UP000589626">
    <property type="component" value="Unassembled WGS sequence"/>
</dbReference>
<feature type="active site" evidence="3">
    <location>
        <position position="244"/>
    </location>
</feature>
<keyword evidence="2 4" id="KW-0560">Oxidoreductase</keyword>
<dbReference type="InterPro" id="IPR016162">
    <property type="entry name" value="Ald_DH_N"/>
</dbReference>